<dbReference type="PANTHER" id="PTHR47289">
    <property type="entry name" value="TRANSCRIPTION FACTOR, PUTATIVE (DUF1664)-RELATED"/>
    <property type="match status" value="1"/>
</dbReference>
<dbReference type="PANTHER" id="PTHR47289:SF2">
    <property type="entry name" value="TRANSCRIPTION FACTOR, PUTATIVE (DUF1664)-RELATED"/>
    <property type="match status" value="1"/>
</dbReference>
<feature type="domain" description="DUF1664" evidence="1">
    <location>
        <begin position="94"/>
        <end position="194"/>
    </location>
</feature>
<name>A0A7S0KV78_MICPS</name>
<gene>
    <name evidence="2" type="ORF">MSP1404_LOCUS11285</name>
</gene>
<evidence type="ECO:0000313" key="2">
    <source>
        <dbReference type="EMBL" id="CAD8593881.1"/>
    </source>
</evidence>
<reference evidence="2" key="1">
    <citation type="submission" date="2021-01" db="EMBL/GenBank/DDBJ databases">
        <authorList>
            <person name="Corre E."/>
            <person name="Pelletier E."/>
            <person name="Niang G."/>
            <person name="Scheremetjew M."/>
            <person name="Finn R."/>
            <person name="Kale V."/>
            <person name="Holt S."/>
            <person name="Cochrane G."/>
            <person name="Meng A."/>
            <person name="Brown T."/>
            <person name="Cohen L."/>
        </authorList>
    </citation>
    <scope>NUCLEOTIDE SEQUENCE</scope>
    <source>
        <strain evidence="2">CCMP494</strain>
    </source>
</reference>
<dbReference type="InterPro" id="IPR012458">
    <property type="entry name" value="DUF1664"/>
</dbReference>
<dbReference type="AlphaFoldDB" id="A0A7S0KV78"/>
<accession>A0A7S0KV78</accession>
<dbReference type="Pfam" id="PF07889">
    <property type="entry name" value="DUF1664"/>
    <property type="match status" value="1"/>
</dbReference>
<evidence type="ECO:0000259" key="1">
    <source>
        <dbReference type="Pfam" id="PF07889"/>
    </source>
</evidence>
<dbReference type="EMBL" id="HBEV01014492">
    <property type="protein sequence ID" value="CAD8593881.1"/>
    <property type="molecule type" value="Transcribed_RNA"/>
</dbReference>
<sequence length="252" mass="26719">MAASRVFAYLGAGFTGSFLYDNLDDVTRVGGGFLRALTQQHHDAPPAAAVADPSIRELQLQIAALASQLSSHAPLSQHRAPLAQTNSSHGAVATITATAGAACVYLAASGVALSDLAWVTRGAFRRASRALATGVKDLSTALQRVREETRLRLDRLAARLDDVDECVKRTETIAEKLGEDIAELHAKVDRVHAAQGVTNAGVRLLCAAANEIDANEIDPRRALNARKLASSERDLDDDLVAIEKTIRAIAAP</sequence>
<proteinExistence type="predicted"/>
<protein>
    <recommendedName>
        <fullName evidence="1">DUF1664 domain-containing protein</fullName>
    </recommendedName>
</protein>
<organism evidence="2">
    <name type="scientific">Micromonas pusilla</name>
    <name type="common">Picoplanktonic green alga</name>
    <name type="synonym">Chromulina pusilla</name>
    <dbReference type="NCBI Taxonomy" id="38833"/>
    <lineage>
        <taxon>Eukaryota</taxon>
        <taxon>Viridiplantae</taxon>
        <taxon>Chlorophyta</taxon>
        <taxon>Mamiellophyceae</taxon>
        <taxon>Mamiellales</taxon>
        <taxon>Mamiellaceae</taxon>
        <taxon>Micromonas</taxon>
    </lineage>
</organism>